<dbReference type="Gene3D" id="3.90.320.10">
    <property type="match status" value="1"/>
</dbReference>
<dbReference type="EMBL" id="LAZR01000329">
    <property type="protein sequence ID" value="KKN74285.1"/>
    <property type="molecule type" value="Genomic_DNA"/>
</dbReference>
<protein>
    <recommendedName>
        <fullName evidence="1">PD-(D/E)XK endonuclease-like domain-containing protein</fullName>
    </recommendedName>
</protein>
<proteinExistence type="predicted"/>
<evidence type="ECO:0000259" key="1">
    <source>
        <dbReference type="Pfam" id="PF12705"/>
    </source>
</evidence>
<reference evidence="2" key="1">
    <citation type="journal article" date="2015" name="Nature">
        <title>Complex archaea that bridge the gap between prokaryotes and eukaryotes.</title>
        <authorList>
            <person name="Spang A."/>
            <person name="Saw J.H."/>
            <person name="Jorgensen S.L."/>
            <person name="Zaremba-Niedzwiedzka K."/>
            <person name="Martijn J."/>
            <person name="Lind A.E."/>
            <person name="van Eijk R."/>
            <person name="Schleper C."/>
            <person name="Guy L."/>
            <person name="Ettema T.J."/>
        </authorList>
    </citation>
    <scope>NUCLEOTIDE SEQUENCE</scope>
</reference>
<name>A0A0F9SZE2_9ZZZZ</name>
<gene>
    <name evidence="2" type="ORF">LCGC14_0392240</name>
</gene>
<dbReference type="InterPro" id="IPR038726">
    <property type="entry name" value="PDDEXK_AddAB-type"/>
</dbReference>
<feature type="domain" description="PD-(D/E)XK endonuclease-like" evidence="1">
    <location>
        <begin position="20"/>
        <end position="250"/>
    </location>
</feature>
<organism evidence="2">
    <name type="scientific">marine sediment metagenome</name>
    <dbReference type="NCBI Taxonomy" id="412755"/>
    <lineage>
        <taxon>unclassified sequences</taxon>
        <taxon>metagenomes</taxon>
        <taxon>ecological metagenomes</taxon>
    </lineage>
</organism>
<accession>A0A0F9SZE2</accession>
<dbReference type="AlphaFoldDB" id="A0A0F9SZE2"/>
<comment type="caution">
    <text evidence="2">The sequence shown here is derived from an EMBL/GenBank/DDBJ whole genome shotgun (WGS) entry which is preliminary data.</text>
</comment>
<evidence type="ECO:0000313" key="2">
    <source>
        <dbReference type="EMBL" id="KKN74285.1"/>
    </source>
</evidence>
<dbReference type="Pfam" id="PF12705">
    <property type="entry name" value="PDDEXK_1"/>
    <property type="match status" value="1"/>
</dbReference>
<sequence>MKIKRRRKHSYAYSPYTDGLTQSALGLWLQCREQFRLKYVEGWSAKGNPLPLHYGSASHHVLRRMYERKLTIKKSIAEFDKLWRKERQTTFIPQKLLAQHDLVLGMLDSIMPHYLRRIQKKDKPFNDFKTKKWLALEHKFKIPFDVESNQAVLRGMFDGVFLDDKGRLWLFETKNLSRIDQNDIQASLPFDLQVMFYLYALVRTYPEHKIGGVLYNVLRRPGLRQGVKETLSDFIKRIEKDVSKKYAHYFMRFPMPITRSEILEWSDKTLWPMISNLLEWWQGLDDSTPRHYMNPHALVGKYGRCEMFNAIVDNNFNGLYRRDVVFSELEA</sequence>
<dbReference type="InterPro" id="IPR011604">
    <property type="entry name" value="PDDEXK-like_dom_sf"/>
</dbReference>